<proteinExistence type="inferred from homology"/>
<feature type="region of interest" description="Disordered" evidence="6">
    <location>
        <begin position="362"/>
        <end position="390"/>
    </location>
</feature>
<dbReference type="AlphaFoldDB" id="A0A8H7E470"/>
<feature type="transmembrane region" description="Helical" evidence="7">
    <location>
        <begin position="261"/>
        <end position="282"/>
    </location>
</feature>
<dbReference type="InterPro" id="IPR001708">
    <property type="entry name" value="YidC/ALB3/OXA1/COX18"/>
</dbReference>
<comment type="caution">
    <text evidence="8">The sequence shown here is derived from an EMBL/GenBank/DDBJ whole genome shotgun (WGS) entry which is preliminary data.</text>
</comment>
<comment type="subcellular location">
    <subcellularLocation>
        <location evidence="1">Membrane</location>
        <topology evidence="1">Multi-pass membrane protein</topology>
    </subcellularLocation>
</comment>
<evidence type="ECO:0000313" key="9">
    <source>
        <dbReference type="Proteomes" id="UP000606974"/>
    </source>
</evidence>
<dbReference type="PANTHER" id="PTHR12428">
    <property type="entry name" value="OXA1"/>
    <property type="match status" value="1"/>
</dbReference>
<keyword evidence="3 7" id="KW-0812">Transmembrane</keyword>
<dbReference type="GO" id="GO:0032977">
    <property type="term" value="F:membrane insertase activity"/>
    <property type="evidence" value="ECO:0007669"/>
    <property type="project" value="InterPro"/>
</dbReference>
<dbReference type="GO" id="GO:0005743">
    <property type="term" value="C:mitochondrial inner membrane"/>
    <property type="evidence" value="ECO:0007669"/>
    <property type="project" value="TreeGrafter"/>
</dbReference>
<feature type="transmembrane region" description="Helical" evidence="7">
    <location>
        <begin position="219"/>
        <end position="241"/>
    </location>
</feature>
<keyword evidence="9" id="KW-1185">Reference proteome</keyword>
<dbReference type="GO" id="GO:0032979">
    <property type="term" value="P:protein insertion into mitochondrial inner membrane from matrix"/>
    <property type="evidence" value="ECO:0007669"/>
    <property type="project" value="TreeGrafter"/>
</dbReference>
<keyword evidence="4 7" id="KW-1133">Transmembrane helix</keyword>
<evidence type="ECO:0000256" key="6">
    <source>
        <dbReference type="SAM" id="MobiDB-lite"/>
    </source>
</evidence>
<evidence type="ECO:0000256" key="7">
    <source>
        <dbReference type="SAM" id="Phobius"/>
    </source>
</evidence>
<reference evidence="8" key="1">
    <citation type="submission" date="2020-02" db="EMBL/GenBank/DDBJ databases">
        <authorList>
            <person name="Palmer J.M."/>
        </authorList>
    </citation>
    <scope>NUCLEOTIDE SEQUENCE</scope>
    <source>
        <strain evidence="8">EPUS1.4</strain>
        <tissue evidence="8">Thallus</tissue>
    </source>
</reference>
<dbReference type="EMBL" id="JAACFV010000050">
    <property type="protein sequence ID" value="KAF7508752.1"/>
    <property type="molecule type" value="Genomic_DNA"/>
</dbReference>
<protein>
    <submittedName>
        <fullName evidence="8">Uncharacterized protein</fullName>
    </submittedName>
</protein>
<evidence type="ECO:0000313" key="8">
    <source>
        <dbReference type="EMBL" id="KAF7508752.1"/>
    </source>
</evidence>
<evidence type="ECO:0000256" key="3">
    <source>
        <dbReference type="ARBA" id="ARBA00022692"/>
    </source>
</evidence>
<feature type="transmembrane region" description="Helical" evidence="7">
    <location>
        <begin position="75"/>
        <end position="98"/>
    </location>
</feature>
<sequence length="390" mass="43395">MYRRHHAALVGRWKPSLLKPSQLQSHIKPPSLPSLARNFHSPKLAQFMGLFATQTGTDYASYTLTFIHDYSGLPWGLSIPITAILIRSLFALPTYYAILLNQRKMDMGEPLREAYQNAWTRKIQDAARHAGENAPSEVKAMSLGGNSKVTMLFSKQLKYNPYVAMLPVLYWPVWASCVYVLMGMSGWGDSSPEKVAAYPVPTDPSLASEGLLWFPNLTAFDPFLCTVFFGLLISNAASAGFQGLRLRGTFSTAHGWPRFKYRLYTTPSIVISALFGICFLGAEVPAVLALFCVSSSACALVQRGLMRRLIRQSTNTIMPAHPREMKMRRGAATDAHGIRSYGQTVLVPKEFDHLFQRTQTTLNSHKAPLASDPAQSIAQKPSHRVRAERE</sequence>
<comment type="similarity">
    <text evidence="2">Belongs to the OXA1/ALB3/YidC family.</text>
</comment>
<dbReference type="PANTHER" id="PTHR12428:SF65">
    <property type="entry name" value="CYTOCHROME C OXIDASE ASSEMBLY PROTEIN COX18, MITOCHONDRIAL"/>
    <property type="match status" value="1"/>
</dbReference>
<name>A0A8H7E470_9EURO</name>
<evidence type="ECO:0000256" key="1">
    <source>
        <dbReference type="ARBA" id="ARBA00004141"/>
    </source>
</evidence>
<feature type="transmembrane region" description="Helical" evidence="7">
    <location>
        <begin position="162"/>
        <end position="182"/>
    </location>
</feature>
<dbReference type="OrthoDB" id="2148490at2759"/>
<accession>A0A8H7E470</accession>
<organism evidence="8 9">
    <name type="scientific">Endocarpon pusillum</name>
    <dbReference type="NCBI Taxonomy" id="364733"/>
    <lineage>
        <taxon>Eukaryota</taxon>
        <taxon>Fungi</taxon>
        <taxon>Dikarya</taxon>
        <taxon>Ascomycota</taxon>
        <taxon>Pezizomycotina</taxon>
        <taxon>Eurotiomycetes</taxon>
        <taxon>Chaetothyriomycetidae</taxon>
        <taxon>Verrucariales</taxon>
        <taxon>Verrucariaceae</taxon>
        <taxon>Endocarpon</taxon>
    </lineage>
</organism>
<dbReference type="Proteomes" id="UP000606974">
    <property type="component" value="Unassembled WGS sequence"/>
</dbReference>
<keyword evidence="5 7" id="KW-0472">Membrane</keyword>
<evidence type="ECO:0000256" key="2">
    <source>
        <dbReference type="ARBA" id="ARBA00009877"/>
    </source>
</evidence>
<dbReference type="GO" id="GO:0033617">
    <property type="term" value="P:mitochondrial respiratory chain complex IV assembly"/>
    <property type="evidence" value="ECO:0007669"/>
    <property type="project" value="TreeGrafter"/>
</dbReference>
<gene>
    <name evidence="8" type="ORF">GJ744_008999</name>
</gene>
<evidence type="ECO:0000256" key="4">
    <source>
        <dbReference type="ARBA" id="ARBA00022989"/>
    </source>
</evidence>
<evidence type="ECO:0000256" key="5">
    <source>
        <dbReference type="ARBA" id="ARBA00023136"/>
    </source>
</evidence>